<sequence>MMKETMKLTPDMFQPAEIDDSAKNAIARPSIGFWKDVWRRFYRNVGAMVGLVLLSIILVLTFVGPSMGKTDYQAQNLSVQDQEPTFQNMISGDDYRFGTDNLGRDLWTRVWYGTKVSLMIALLAAILEIVFGVTIGVISGYFGGMVDNILQRVIEVLYGIPNLIVVILFLIIFDPGIVPIALALALTNWLPTARIVRAQVLKLKSQEYVLAARTLGSGHIRTMTKHLLPNIVSIVIIAVMFAIPSAIFYEAFLSFIGLGLRPPEASLGVIINDGAQNLQIFPHELLIPSVIIGIMMLSFNLIGDGLRDALDPRMRK</sequence>
<keyword evidence="4 10" id="KW-0812">Transmembrane</keyword>
<keyword evidence="6" id="KW-0653">Protein transport</keyword>
<reference evidence="12 13" key="1">
    <citation type="submission" date="2018-06" db="EMBL/GenBank/DDBJ databases">
        <title>Thermoflavimicrobium daqus sp. nov., a thermophilic microbe isolated from Moutai-flavour Daqu.</title>
        <authorList>
            <person name="Wang X."/>
            <person name="Zhou H."/>
        </authorList>
    </citation>
    <scope>NUCLEOTIDE SEQUENCE [LARGE SCALE GENOMIC DNA]</scope>
    <source>
        <strain evidence="12 13">FBKL4.011</strain>
    </source>
</reference>
<organism evidence="12 13">
    <name type="scientific">Thermoflavimicrobium daqui</name>
    <dbReference type="NCBI Taxonomy" id="2137476"/>
    <lineage>
        <taxon>Bacteria</taxon>
        <taxon>Bacillati</taxon>
        <taxon>Bacillota</taxon>
        <taxon>Bacilli</taxon>
        <taxon>Bacillales</taxon>
        <taxon>Thermoactinomycetaceae</taxon>
        <taxon>Thermoflavimicrobium</taxon>
    </lineage>
</organism>
<dbReference type="Pfam" id="PF00528">
    <property type="entry name" value="BPD_transp_1"/>
    <property type="match status" value="1"/>
</dbReference>
<evidence type="ECO:0000256" key="9">
    <source>
        <dbReference type="ARBA" id="ARBA00024202"/>
    </source>
</evidence>
<dbReference type="RefSeq" id="WP_113657597.1">
    <property type="nucleotide sequence ID" value="NZ_KZ845663.1"/>
</dbReference>
<dbReference type="PANTHER" id="PTHR43386:SF24">
    <property type="entry name" value="OLIGOPEPTIDE TRANSPORT SYSTEM PERMEASE PROTEIN AMID"/>
    <property type="match status" value="1"/>
</dbReference>
<evidence type="ECO:0000256" key="8">
    <source>
        <dbReference type="ARBA" id="ARBA00023136"/>
    </source>
</evidence>
<dbReference type="AlphaFoldDB" id="A0A364K9U4"/>
<accession>A0A364K9U4</accession>
<evidence type="ECO:0000256" key="1">
    <source>
        <dbReference type="ARBA" id="ARBA00004651"/>
    </source>
</evidence>
<keyword evidence="8 10" id="KW-0472">Membrane</keyword>
<feature type="transmembrane region" description="Helical" evidence="10">
    <location>
        <begin position="177"/>
        <end position="196"/>
    </location>
</feature>
<keyword evidence="2 10" id="KW-0813">Transport</keyword>
<comment type="caution">
    <text evidence="12">The sequence shown here is derived from an EMBL/GenBank/DDBJ whole genome shotgun (WGS) entry which is preliminary data.</text>
</comment>
<feature type="domain" description="ABC transmembrane type-1" evidence="11">
    <location>
        <begin position="114"/>
        <end position="303"/>
    </location>
</feature>
<evidence type="ECO:0000256" key="4">
    <source>
        <dbReference type="ARBA" id="ARBA00022692"/>
    </source>
</evidence>
<keyword evidence="13" id="KW-1185">Reference proteome</keyword>
<dbReference type="SUPFAM" id="SSF161098">
    <property type="entry name" value="MetI-like"/>
    <property type="match status" value="1"/>
</dbReference>
<evidence type="ECO:0000256" key="6">
    <source>
        <dbReference type="ARBA" id="ARBA00022927"/>
    </source>
</evidence>
<proteinExistence type="inferred from homology"/>
<comment type="similarity">
    <text evidence="9">Belongs to the binding-protein-dependent transport system permease family. OppBC subfamily.</text>
</comment>
<dbReference type="OrthoDB" id="9797472at2"/>
<evidence type="ECO:0000256" key="5">
    <source>
        <dbReference type="ARBA" id="ARBA00022856"/>
    </source>
</evidence>
<protein>
    <submittedName>
        <fullName evidence="12">Diguanylate cyclase</fullName>
    </submittedName>
</protein>
<dbReference type="InterPro" id="IPR000515">
    <property type="entry name" value="MetI-like"/>
</dbReference>
<dbReference type="CDD" id="cd06261">
    <property type="entry name" value="TM_PBP2"/>
    <property type="match status" value="1"/>
</dbReference>
<evidence type="ECO:0000256" key="7">
    <source>
        <dbReference type="ARBA" id="ARBA00022989"/>
    </source>
</evidence>
<dbReference type="Pfam" id="PF12911">
    <property type="entry name" value="OppC_N"/>
    <property type="match status" value="1"/>
</dbReference>
<dbReference type="GO" id="GO:0055085">
    <property type="term" value="P:transmembrane transport"/>
    <property type="evidence" value="ECO:0007669"/>
    <property type="project" value="InterPro"/>
</dbReference>
<feature type="transmembrane region" description="Helical" evidence="10">
    <location>
        <begin position="45"/>
        <end position="63"/>
    </location>
</feature>
<keyword evidence="5" id="KW-0571">Peptide transport</keyword>
<dbReference type="InterPro" id="IPR035906">
    <property type="entry name" value="MetI-like_sf"/>
</dbReference>
<evidence type="ECO:0000256" key="3">
    <source>
        <dbReference type="ARBA" id="ARBA00022475"/>
    </source>
</evidence>
<dbReference type="Proteomes" id="UP000251213">
    <property type="component" value="Unassembled WGS sequence"/>
</dbReference>
<dbReference type="PANTHER" id="PTHR43386">
    <property type="entry name" value="OLIGOPEPTIDE TRANSPORT SYSTEM PERMEASE PROTEIN APPC"/>
    <property type="match status" value="1"/>
</dbReference>
<evidence type="ECO:0000256" key="10">
    <source>
        <dbReference type="RuleBase" id="RU363032"/>
    </source>
</evidence>
<gene>
    <name evidence="12" type="ORF">DL897_02840</name>
</gene>
<reference evidence="12 13" key="2">
    <citation type="submission" date="2018-06" db="EMBL/GenBank/DDBJ databases">
        <authorList>
            <person name="Zhirakovskaya E."/>
        </authorList>
    </citation>
    <scope>NUCLEOTIDE SEQUENCE [LARGE SCALE GENOMIC DNA]</scope>
    <source>
        <strain evidence="12 13">FBKL4.011</strain>
    </source>
</reference>
<dbReference type="InterPro" id="IPR050366">
    <property type="entry name" value="BP-dependent_transpt_permease"/>
</dbReference>
<comment type="subcellular location">
    <subcellularLocation>
        <location evidence="1 10">Cell membrane</location>
        <topology evidence="1 10">Multi-pass membrane protein</topology>
    </subcellularLocation>
</comment>
<feature type="transmembrane region" description="Helical" evidence="10">
    <location>
        <begin position="227"/>
        <end position="249"/>
    </location>
</feature>
<feature type="transmembrane region" description="Helical" evidence="10">
    <location>
        <begin position="153"/>
        <end position="171"/>
    </location>
</feature>
<dbReference type="GO" id="GO:0015031">
    <property type="term" value="P:protein transport"/>
    <property type="evidence" value="ECO:0007669"/>
    <property type="project" value="UniProtKB-KW"/>
</dbReference>
<dbReference type="InterPro" id="IPR025966">
    <property type="entry name" value="OppC_N"/>
</dbReference>
<dbReference type="EMBL" id="QJKK01000001">
    <property type="protein sequence ID" value="RAL26992.1"/>
    <property type="molecule type" value="Genomic_DNA"/>
</dbReference>
<dbReference type="Gene3D" id="1.10.3720.10">
    <property type="entry name" value="MetI-like"/>
    <property type="match status" value="1"/>
</dbReference>
<name>A0A364K9U4_9BACL</name>
<feature type="transmembrane region" description="Helical" evidence="10">
    <location>
        <begin position="285"/>
        <end position="306"/>
    </location>
</feature>
<keyword evidence="7 10" id="KW-1133">Transmembrane helix</keyword>
<evidence type="ECO:0000313" key="12">
    <source>
        <dbReference type="EMBL" id="RAL26992.1"/>
    </source>
</evidence>
<keyword evidence="3" id="KW-1003">Cell membrane</keyword>
<evidence type="ECO:0000259" key="11">
    <source>
        <dbReference type="PROSITE" id="PS50928"/>
    </source>
</evidence>
<evidence type="ECO:0000313" key="13">
    <source>
        <dbReference type="Proteomes" id="UP000251213"/>
    </source>
</evidence>
<dbReference type="GO" id="GO:0015833">
    <property type="term" value="P:peptide transport"/>
    <property type="evidence" value="ECO:0007669"/>
    <property type="project" value="UniProtKB-KW"/>
</dbReference>
<dbReference type="GO" id="GO:0005886">
    <property type="term" value="C:plasma membrane"/>
    <property type="evidence" value="ECO:0007669"/>
    <property type="project" value="UniProtKB-SubCell"/>
</dbReference>
<dbReference type="PROSITE" id="PS50928">
    <property type="entry name" value="ABC_TM1"/>
    <property type="match status" value="1"/>
</dbReference>
<feature type="transmembrane region" description="Helical" evidence="10">
    <location>
        <begin position="116"/>
        <end position="141"/>
    </location>
</feature>
<evidence type="ECO:0000256" key="2">
    <source>
        <dbReference type="ARBA" id="ARBA00022448"/>
    </source>
</evidence>